<dbReference type="AlphaFoldDB" id="A0AAD3XHV5"/>
<sequence>MFLGHVISDGGIFVDPKKVEAVTNWSRPTSVTEEVKSEWIEECDQSFREIKDRLTTALVLVIPEGSGGYEVYYDTSKAGLGCVLIQYGRVVAYGSRQLKVHEKNYPTHDVELAAVVFALKI</sequence>
<dbReference type="EMBL" id="BSYO01000005">
    <property type="protein sequence ID" value="GMH05055.1"/>
    <property type="molecule type" value="Genomic_DNA"/>
</dbReference>
<gene>
    <name evidence="2" type="ORF">Nepgr_006895</name>
</gene>
<dbReference type="Proteomes" id="UP001279734">
    <property type="component" value="Unassembled WGS sequence"/>
</dbReference>
<dbReference type="SUPFAM" id="SSF56672">
    <property type="entry name" value="DNA/RNA polymerases"/>
    <property type="match status" value="1"/>
</dbReference>
<accession>A0AAD3XHV5</accession>
<evidence type="ECO:0000259" key="1">
    <source>
        <dbReference type="Pfam" id="PF17919"/>
    </source>
</evidence>
<dbReference type="PANTHER" id="PTHR34072:SF52">
    <property type="entry name" value="RIBONUCLEASE H"/>
    <property type="match status" value="1"/>
</dbReference>
<evidence type="ECO:0000313" key="3">
    <source>
        <dbReference type="Proteomes" id="UP001279734"/>
    </source>
</evidence>
<evidence type="ECO:0000313" key="2">
    <source>
        <dbReference type="EMBL" id="GMH05055.1"/>
    </source>
</evidence>
<keyword evidence="3" id="KW-1185">Reference proteome</keyword>
<protein>
    <recommendedName>
        <fullName evidence="1">Reverse transcriptase/retrotransposon-derived protein RNase H-like domain-containing protein</fullName>
    </recommendedName>
</protein>
<dbReference type="PANTHER" id="PTHR34072">
    <property type="entry name" value="ENZYMATIC POLYPROTEIN-RELATED"/>
    <property type="match status" value="1"/>
</dbReference>
<dbReference type="InterPro" id="IPR041577">
    <property type="entry name" value="RT_RNaseH_2"/>
</dbReference>
<comment type="caution">
    <text evidence="2">The sequence shown here is derived from an EMBL/GenBank/DDBJ whole genome shotgun (WGS) entry which is preliminary data.</text>
</comment>
<name>A0AAD3XHV5_NEPGR</name>
<reference evidence="2" key="1">
    <citation type="submission" date="2023-05" db="EMBL/GenBank/DDBJ databases">
        <title>Nepenthes gracilis genome sequencing.</title>
        <authorList>
            <person name="Fukushima K."/>
        </authorList>
    </citation>
    <scope>NUCLEOTIDE SEQUENCE</scope>
    <source>
        <strain evidence="2">SING2019-196</strain>
    </source>
</reference>
<dbReference type="Pfam" id="PF17919">
    <property type="entry name" value="RT_RNaseH_2"/>
    <property type="match status" value="1"/>
</dbReference>
<proteinExistence type="predicted"/>
<feature type="domain" description="Reverse transcriptase/retrotransposon-derived protein RNase H-like" evidence="1">
    <location>
        <begin position="39"/>
        <end position="120"/>
    </location>
</feature>
<organism evidence="2 3">
    <name type="scientific">Nepenthes gracilis</name>
    <name type="common">Slender pitcher plant</name>
    <dbReference type="NCBI Taxonomy" id="150966"/>
    <lineage>
        <taxon>Eukaryota</taxon>
        <taxon>Viridiplantae</taxon>
        <taxon>Streptophyta</taxon>
        <taxon>Embryophyta</taxon>
        <taxon>Tracheophyta</taxon>
        <taxon>Spermatophyta</taxon>
        <taxon>Magnoliopsida</taxon>
        <taxon>eudicotyledons</taxon>
        <taxon>Gunneridae</taxon>
        <taxon>Pentapetalae</taxon>
        <taxon>Caryophyllales</taxon>
        <taxon>Nepenthaceae</taxon>
        <taxon>Nepenthes</taxon>
    </lineage>
</organism>
<dbReference type="InterPro" id="IPR043502">
    <property type="entry name" value="DNA/RNA_pol_sf"/>
</dbReference>